<evidence type="ECO:0000313" key="1">
    <source>
        <dbReference type="EMBL" id="JAT50549.1"/>
    </source>
</evidence>
<reference evidence="1" key="1">
    <citation type="submission" date="2015-07" db="EMBL/GenBank/DDBJ databases">
        <title>Transcriptome Assembly of Anthurium amnicola.</title>
        <authorList>
            <person name="Suzuki J."/>
        </authorList>
    </citation>
    <scope>NUCLEOTIDE SEQUENCE</scope>
</reference>
<dbReference type="AlphaFoldDB" id="A0A1D1Y7D6"/>
<protein>
    <submittedName>
        <fullName evidence="1">Uncharacterized protein</fullName>
    </submittedName>
</protein>
<gene>
    <name evidence="1" type="ORF">g.121068</name>
</gene>
<proteinExistence type="predicted"/>
<dbReference type="EMBL" id="GDJX01017387">
    <property type="protein sequence ID" value="JAT50549.1"/>
    <property type="molecule type" value="Transcribed_RNA"/>
</dbReference>
<organism evidence="1">
    <name type="scientific">Anthurium amnicola</name>
    <dbReference type="NCBI Taxonomy" id="1678845"/>
    <lineage>
        <taxon>Eukaryota</taxon>
        <taxon>Viridiplantae</taxon>
        <taxon>Streptophyta</taxon>
        <taxon>Embryophyta</taxon>
        <taxon>Tracheophyta</taxon>
        <taxon>Spermatophyta</taxon>
        <taxon>Magnoliopsida</taxon>
        <taxon>Liliopsida</taxon>
        <taxon>Araceae</taxon>
        <taxon>Pothoideae</taxon>
        <taxon>Potheae</taxon>
        <taxon>Anthurium</taxon>
    </lineage>
</organism>
<accession>A0A1D1Y7D6</accession>
<name>A0A1D1Y7D6_9ARAE</name>
<sequence>MNAKLLILFLRPCFPFVPSNLYRFFSNEETWMNSELLICPIALGFLSSPATCTDFVSDRCSPVLASLAKFQPMMMKLQYKNLQIIVKMHFILCDQLICVVHFIKLQVLLAVEIM</sequence>